<sequence length="206" mass="22831">MNTLFLSQPVRCANKPEEAVVLLKAENATPVFFCAANIPAIKSIPKEEEEAEFHPFLNMVNETECDYERRAFEGKLVLVDRCKNTTNDELIEQAKSAKAAGVLVSVNAKKSVVGGCRGCDERQGKCYHVGRPSRRLESRVAGRSSRHHPTPRYILTPSLKTPAVPTYLVTSALMLITSSTPTNHLKEADHQHHLDDPSHTETELKG</sequence>
<protein>
    <recommendedName>
        <fullName evidence="3">PA domain-containing protein</fullName>
    </recommendedName>
</protein>
<keyword evidence="2" id="KW-1185">Reference proteome</keyword>
<dbReference type="EMBL" id="JABSTR010000008">
    <property type="protein sequence ID" value="KAH9377786.1"/>
    <property type="molecule type" value="Genomic_DNA"/>
</dbReference>
<organism evidence="1 2">
    <name type="scientific">Haemaphysalis longicornis</name>
    <name type="common">Bush tick</name>
    <dbReference type="NCBI Taxonomy" id="44386"/>
    <lineage>
        <taxon>Eukaryota</taxon>
        <taxon>Metazoa</taxon>
        <taxon>Ecdysozoa</taxon>
        <taxon>Arthropoda</taxon>
        <taxon>Chelicerata</taxon>
        <taxon>Arachnida</taxon>
        <taxon>Acari</taxon>
        <taxon>Parasitiformes</taxon>
        <taxon>Ixodida</taxon>
        <taxon>Ixodoidea</taxon>
        <taxon>Ixodidae</taxon>
        <taxon>Haemaphysalinae</taxon>
        <taxon>Haemaphysalis</taxon>
    </lineage>
</organism>
<comment type="caution">
    <text evidence="1">The sequence shown here is derived from an EMBL/GenBank/DDBJ whole genome shotgun (WGS) entry which is preliminary data.</text>
</comment>
<gene>
    <name evidence="1" type="ORF">HPB48_020265</name>
</gene>
<dbReference type="AlphaFoldDB" id="A0A9J6GQY0"/>
<dbReference type="VEuPathDB" id="VectorBase:HLOH_063211"/>
<evidence type="ECO:0000313" key="1">
    <source>
        <dbReference type="EMBL" id="KAH9377786.1"/>
    </source>
</evidence>
<name>A0A9J6GQY0_HAELO</name>
<reference evidence="1 2" key="1">
    <citation type="journal article" date="2020" name="Cell">
        <title>Large-Scale Comparative Analyses of Tick Genomes Elucidate Their Genetic Diversity and Vector Capacities.</title>
        <authorList>
            <consortium name="Tick Genome and Microbiome Consortium (TIGMIC)"/>
            <person name="Jia N."/>
            <person name="Wang J."/>
            <person name="Shi W."/>
            <person name="Du L."/>
            <person name="Sun Y."/>
            <person name="Zhan W."/>
            <person name="Jiang J.F."/>
            <person name="Wang Q."/>
            <person name="Zhang B."/>
            <person name="Ji P."/>
            <person name="Bell-Sakyi L."/>
            <person name="Cui X.M."/>
            <person name="Yuan T.T."/>
            <person name="Jiang B.G."/>
            <person name="Yang W.F."/>
            <person name="Lam T.T."/>
            <person name="Chang Q.C."/>
            <person name="Ding S.J."/>
            <person name="Wang X.J."/>
            <person name="Zhu J.G."/>
            <person name="Ruan X.D."/>
            <person name="Zhao L."/>
            <person name="Wei J.T."/>
            <person name="Ye R.Z."/>
            <person name="Que T.C."/>
            <person name="Du C.H."/>
            <person name="Zhou Y.H."/>
            <person name="Cheng J.X."/>
            <person name="Dai P.F."/>
            <person name="Guo W.B."/>
            <person name="Han X.H."/>
            <person name="Huang E.J."/>
            <person name="Li L.F."/>
            <person name="Wei W."/>
            <person name="Gao Y.C."/>
            <person name="Liu J.Z."/>
            <person name="Shao H.Z."/>
            <person name="Wang X."/>
            <person name="Wang C.C."/>
            <person name="Yang T.C."/>
            <person name="Huo Q.B."/>
            <person name="Li W."/>
            <person name="Chen H.Y."/>
            <person name="Chen S.E."/>
            <person name="Zhou L.G."/>
            <person name="Ni X.B."/>
            <person name="Tian J.H."/>
            <person name="Sheng Y."/>
            <person name="Liu T."/>
            <person name="Pan Y.S."/>
            <person name="Xia L.Y."/>
            <person name="Li J."/>
            <person name="Zhao F."/>
            <person name="Cao W.C."/>
        </authorList>
    </citation>
    <scope>NUCLEOTIDE SEQUENCE [LARGE SCALE GENOMIC DNA]</scope>
    <source>
        <strain evidence="1">HaeL-2018</strain>
    </source>
</reference>
<proteinExistence type="predicted"/>
<evidence type="ECO:0000313" key="2">
    <source>
        <dbReference type="Proteomes" id="UP000821853"/>
    </source>
</evidence>
<evidence type="ECO:0008006" key="3">
    <source>
        <dbReference type="Google" id="ProtNLM"/>
    </source>
</evidence>
<accession>A0A9J6GQY0</accession>
<dbReference type="Proteomes" id="UP000821853">
    <property type="component" value="Unassembled WGS sequence"/>
</dbReference>
<dbReference type="OrthoDB" id="6504432at2759"/>